<proteinExistence type="predicted"/>
<evidence type="ECO:0000313" key="2">
    <source>
        <dbReference type="EMBL" id="KAB8036471.1"/>
    </source>
</evidence>
<sequence>METQNLLNSFIEKYTERLDGLAVKDLKLNFEKVTTSGQLDIEELSLLIISLGKMLEFEGLMIVGIENARANQIPDTLINEALQIPAIMGMLNTYYKFRFFSEKNDSNASSEYGSPGLRMNALAKPLMGKEKFEIISLAISILNSCEKCVISHEKAVLDLGVSRNKIHDVMKLTAIVKGLSSF</sequence>
<dbReference type="InterPro" id="IPR003779">
    <property type="entry name" value="CMD-like"/>
</dbReference>
<dbReference type="OrthoDB" id="9801997at2"/>
<comment type="caution">
    <text evidence="2">The sequence shown here is derived from an EMBL/GenBank/DDBJ whole genome shotgun (WGS) entry which is preliminary data.</text>
</comment>
<dbReference type="GO" id="GO:0015036">
    <property type="term" value="F:disulfide oxidoreductase activity"/>
    <property type="evidence" value="ECO:0007669"/>
    <property type="project" value="TreeGrafter"/>
</dbReference>
<feature type="domain" description="Carboxymuconolactone decarboxylase-like" evidence="1">
    <location>
        <begin position="129"/>
        <end position="178"/>
    </location>
</feature>
<dbReference type="InterPro" id="IPR029032">
    <property type="entry name" value="AhpD-like"/>
</dbReference>
<dbReference type="RefSeq" id="WP_153421598.1">
    <property type="nucleotide sequence ID" value="NZ_WFLM01000006.1"/>
</dbReference>
<dbReference type="SUPFAM" id="SSF69118">
    <property type="entry name" value="AhpD-like"/>
    <property type="match status" value="1"/>
</dbReference>
<evidence type="ECO:0000259" key="1">
    <source>
        <dbReference type="Pfam" id="PF02627"/>
    </source>
</evidence>
<accession>A0A6N6VQU8</accession>
<reference evidence="2 3" key="1">
    <citation type="submission" date="2019-10" db="EMBL/GenBank/DDBJ databases">
        <title>New species of Slilvanegrellaceae.</title>
        <authorList>
            <person name="Pitt A."/>
            <person name="Hahn M.W."/>
        </authorList>
    </citation>
    <scope>NUCLEOTIDE SEQUENCE [LARGE SCALE GENOMIC DNA]</scope>
    <source>
        <strain evidence="2 3">SP-Ram-0.45-NSY-1</strain>
    </source>
</reference>
<dbReference type="Pfam" id="PF02627">
    <property type="entry name" value="CMD"/>
    <property type="match status" value="1"/>
</dbReference>
<dbReference type="InterPro" id="IPR004675">
    <property type="entry name" value="AhpD_core"/>
</dbReference>
<protein>
    <recommendedName>
        <fullName evidence="1">Carboxymuconolactone decarboxylase-like domain-containing protein</fullName>
    </recommendedName>
</protein>
<name>A0A6N6VQU8_9BACT</name>
<dbReference type="AlphaFoldDB" id="A0A6N6VQU8"/>
<gene>
    <name evidence="2" type="ORF">GCL60_15180</name>
</gene>
<organism evidence="2 3">
    <name type="scientific">Silvanigrella paludirubra</name>
    <dbReference type="NCBI Taxonomy" id="2499159"/>
    <lineage>
        <taxon>Bacteria</taxon>
        <taxon>Pseudomonadati</taxon>
        <taxon>Bdellovibrionota</taxon>
        <taxon>Oligoflexia</taxon>
        <taxon>Silvanigrellales</taxon>
        <taxon>Silvanigrellaceae</taxon>
        <taxon>Silvanigrella</taxon>
    </lineage>
</organism>
<dbReference type="PANTHER" id="PTHR33930">
    <property type="entry name" value="ALKYL HYDROPEROXIDE REDUCTASE AHPD"/>
    <property type="match status" value="1"/>
</dbReference>
<dbReference type="NCBIfam" id="TIGR00778">
    <property type="entry name" value="ahpD_dom"/>
    <property type="match status" value="1"/>
</dbReference>
<evidence type="ECO:0000313" key="3">
    <source>
        <dbReference type="Proteomes" id="UP000437748"/>
    </source>
</evidence>
<dbReference type="Gene3D" id="1.20.1290.10">
    <property type="entry name" value="AhpD-like"/>
    <property type="match status" value="1"/>
</dbReference>
<dbReference type="Proteomes" id="UP000437748">
    <property type="component" value="Unassembled WGS sequence"/>
</dbReference>
<keyword evidence="3" id="KW-1185">Reference proteome</keyword>
<dbReference type="GO" id="GO:0045454">
    <property type="term" value="P:cell redox homeostasis"/>
    <property type="evidence" value="ECO:0007669"/>
    <property type="project" value="TreeGrafter"/>
</dbReference>
<dbReference type="PANTHER" id="PTHR33930:SF7">
    <property type="entry name" value="ALKYL HYDROPEROXIDE REDUCTASE AHPD"/>
    <property type="match status" value="1"/>
</dbReference>
<dbReference type="GO" id="GO:0032843">
    <property type="term" value="F:hydroperoxide reductase activity"/>
    <property type="evidence" value="ECO:0007669"/>
    <property type="project" value="TreeGrafter"/>
</dbReference>
<dbReference type="EMBL" id="WFLM01000006">
    <property type="protein sequence ID" value="KAB8036471.1"/>
    <property type="molecule type" value="Genomic_DNA"/>
</dbReference>
<dbReference type="GO" id="GO:0051920">
    <property type="term" value="F:peroxiredoxin activity"/>
    <property type="evidence" value="ECO:0007669"/>
    <property type="project" value="InterPro"/>
</dbReference>